<keyword evidence="3" id="KW-0378">Hydrolase</keyword>
<dbReference type="SUPFAM" id="SSF56219">
    <property type="entry name" value="DNase I-like"/>
    <property type="match status" value="1"/>
</dbReference>
<dbReference type="InterPro" id="IPR005135">
    <property type="entry name" value="Endo/exonuclease/phosphatase"/>
</dbReference>
<dbReference type="Pfam" id="PF03372">
    <property type="entry name" value="Exo_endo_phos"/>
    <property type="match status" value="1"/>
</dbReference>
<keyword evidence="3" id="KW-0255">Endonuclease</keyword>
<keyword evidence="3" id="KW-0269">Exonuclease</keyword>
<feature type="transmembrane region" description="Helical" evidence="1">
    <location>
        <begin position="42"/>
        <end position="60"/>
    </location>
</feature>
<feature type="transmembrane region" description="Helical" evidence="1">
    <location>
        <begin position="67"/>
        <end position="88"/>
    </location>
</feature>
<dbReference type="EMBL" id="JACCBH010000001">
    <property type="protein sequence ID" value="NYD53007.1"/>
    <property type="molecule type" value="Genomic_DNA"/>
</dbReference>
<evidence type="ECO:0000313" key="3">
    <source>
        <dbReference type="EMBL" id="NYD53007.1"/>
    </source>
</evidence>
<accession>A0A7Y9ESA2</accession>
<organism evidence="3 4">
    <name type="scientific">Microbacterium pseudoresistens</name>
    <dbReference type="NCBI Taxonomy" id="640634"/>
    <lineage>
        <taxon>Bacteria</taxon>
        <taxon>Bacillati</taxon>
        <taxon>Actinomycetota</taxon>
        <taxon>Actinomycetes</taxon>
        <taxon>Micrococcales</taxon>
        <taxon>Microbacteriaceae</taxon>
        <taxon>Microbacterium</taxon>
    </lineage>
</organism>
<feature type="domain" description="Endonuclease/exonuclease/phosphatase" evidence="2">
    <location>
        <begin position="107"/>
        <end position="330"/>
    </location>
</feature>
<dbReference type="GO" id="GO:0004519">
    <property type="term" value="F:endonuclease activity"/>
    <property type="evidence" value="ECO:0007669"/>
    <property type="project" value="UniProtKB-KW"/>
</dbReference>
<dbReference type="InterPro" id="IPR036691">
    <property type="entry name" value="Endo/exonu/phosph_ase_sf"/>
</dbReference>
<keyword evidence="1" id="KW-1133">Transmembrane helix</keyword>
<name>A0A7Y9ESA2_9MICO</name>
<keyword evidence="3" id="KW-0540">Nuclease</keyword>
<keyword evidence="4" id="KW-1185">Reference proteome</keyword>
<keyword evidence="1" id="KW-0472">Membrane</keyword>
<sequence>MFRLLGVLVTVLFAIGTAIVTWPQFFHLEQTFPVTQLVASRGLLVLGYLAVFVLALLLLFARPLRGFAASIAIVALLGAGASIAVSMMRGVDAGALPDKSEGSVRVLSWNTSGEAVTADEIARTILDEGADIVTLPETNEQVGEQIALQLREQGHPMWVHHVQFRPDVERGPDSWQTTILISPELGDYSVIEASADGSSNTSSVPSAVVMPVDGEGPTVVAVHAVAPRPDDMGGWRDDLRWIADQCPGGNVILAGDFNATLDHMAGLGVDGGDMGACLDAASRSSAGAIGTWPTNMPELIGAPIDHVMATAQWRAAGSRVLPASGDGSDHRALVVQLEPAD</sequence>
<dbReference type="GO" id="GO:0004527">
    <property type="term" value="F:exonuclease activity"/>
    <property type="evidence" value="ECO:0007669"/>
    <property type="project" value="UniProtKB-KW"/>
</dbReference>
<dbReference type="Gene3D" id="3.60.10.10">
    <property type="entry name" value="Endonuclease/exonuclease/phosphatase"/>
    <property type="match status" value="1"/>
</dbReference>
<evidence type="ECO:0000259" key="2">
    <source>
        <dbReference type="Pfam" id="PF03372"/>
    </source>
</evidence>
<protein>
    <submittedName>
        <fullName evidence="3">Endonuclease/exonuclease/phosphatase (EEP) superfamily protein YafD</fullName>
    </submittedName>
</protein>
<gene>
    <name evidence="3" type="ORF">BKA02_000062</name>
</gene>
<keyword evidence="1" id="KW-0812">Transmembrane</keyword>
<dbReference type="Proteomes" id="UP000552045">
    <property type="component" value="Unassembled WGS sequence"/>
</dbReference>
<proteinExistence type="predicted"/>
<dbReference type="AlphaFoldDB" id="A0A7Y9ESA2"/>
<evidence type="ECO:0000313" key="4">
    <source>
        <dbReference type="Proteomes" id="UP000552045"/>
    </source>
</evidence>
<reference evidence="3 4" key="1">
    <citation type="submission" date="2020-07" db="EMBL/GenBank/DDBJ databases">
        <title>Sequencing the genomes of 1000 actinobacteria strains.</title>
        <authorList>
            <person name="Klenk H.-P."/>
        </authorList>
    </citation>
    <scope>NUCLEOTIDE SEQUENCE [LARGE SCALE GENOMIC DNA]</scope>
    <source>
        <strain evidence="3 4">DSM 22185</strain>
    </source>
</reference>
<dbReference type="RefSeq" id="WP_179430207.1">
    <property type="nucleotide sequence ID" value="NZ_BAABLC010000003.1"/>
</dbReference>
<comment type="caution">
    <text evidence="3">The sequence shown here is derived from an EMBL/GenBank/DDBJ whole genome shotgun (WGS) entry which is preliminary data.</text>
</comment>
<evidence type="ECO:0000256" key="1">
    <source>
        <dbReference type="SAM" id="Phobius"/>
    </source>
</evidence>